<dbReference type="EMBL" id="JACWZY010000002">
    <property type="protein sequence ID" value="MBD2699489.1"/>
    <property type="molecule type" value="Genomic_DNA"/>
</dbReference>
<feature type="domain" description="N-acetyltransferase" evidence="1">
    <location>
        <begin position="10"/>
        <end position="167"/>
    </location>
</feature>
<organism evidence="2 3">
    <name type="scientific">Spirosoma profusum</name>
    <dbReference type="NCBI Taxonomy" id="2771354"/>
    <lineage>
        <taxon>Bacteria</taxon>
        <taxon>Pseudomonadati</taxon>
        <taxon>Bacteroidota</taxon>
        <taxon>Cytophagia</taxon>
        <taxon>Cytophagales</taxon>
        <taxon>Cytophagaceae</taxon>
        <taxon>Spirosoma</taxon>
    </lineage>
</organism>
<evidence type="ECO:0000313" key="3">
    <source>
        <dbReference type="Proteomes" id="UP000598820"/>
    </source>
</evidence>
<comment type="caution">
    <text evidence="2">The sequence shown here is derived from an EMBL/GenBank/DDBJ whole genome shotgun (WGS) entry which is preliminary data.</text>
</comment>
<gene>
    <name evidence="2" type="ORF">IC229_02490</name>
</gene>
<dbReference type="InterPro" id="IPR016181">
    <property type="entry name" value="Acyl_CoA_acyltransferase"/>
</dbReference>
<dbReference type="Proteomes" id="UP000598820">
    <property type="component" value="Unassembled WGS sequence"/>
</dbReference>
<dbReference type="Gene3D" id="3.40.630.30">
    <property type="match status" value="1"/>
</dbReference>
<dbReference type="Pfam" id="PF13302">
    <property type="entry name" value="Acetyltransf_3"/>
    <property type="match status" value="1"/>
</dbReference>
<dbReference type="PANTHER" id="PTHR43792">
    <property type="entry name" value="GNAT FAMILY, PUTATIVE (AFU_ORTHOLOGUE AFUA_3G00765)-RELATED-RELATED"/>
    <property type="match status" value="1"/>
</dbReference>
<dbReference type="SUPFAM" id="SSF55729">
    <property type="entry name" value="Acyl-CoA N-acyltransferases (Nat)"/>
    <property type="match status" value="1"/>
</dbReference>
<dbReference type="InterPro" id="IPR000182">
    <property type="entry name" value="GNAT_dom"/>
</dbReference>
<dbReference type="InterPro" id="IPR051531">
    <property type="entry name" value="N-acetyltransferase"/>
</dbReference>
<dbReference type="PANTHER" id="PTHR43792:SF1">
    <property type="entry name" value="N-ACETYLTRANSFERASE DOMAIN-CONTAINING PROTEIN"/>
    <property type="match status" value="1"/>
</dbReference>
<sequence length="171" mass="19889">MHTELHTSRLTMRPVQQTDFDILQTILTDRFVRRYLCDDQILPPEQIQDFILVSEQTFEAGDYGLWLLHDQLKNMVIGFAGLWSFFEENQPQLLYALLPAFTREGYATEASKAVIDYCFNKLSFPYIDASFDESNIASLRVAERLEMTFLKKEWIDGSPVLFYRKVNSAVA</sequence>
<evidence type="ECO:0000313" key="2">
    <source>
        <dbReference type="EMBL" id="MBD2699489.1"/>
    </source>
</evidence>
<evidence type="ECO:0000259" key="1">
    <source>
        <dbReference type="PROSITE" id="PS51186"/>
    </source>
</evidence>
<accession>A0A926XTH9</accession>
<protein>
    <submittedName>
        <fullName evidence="2">GNAT family N-acetyltransferase</fullName>
    </submittedName>
</protein>
<dbReference type="AlphaFoldDB" id="A0A926XTH9"/>
<dbReference type="RefSeq" id="WP_190885353.1">
    <property type="nucleotide sequence ID" value="NZ_JACWZY010000002.1"/>
</dbReference>
<reference evidence="2" key="1">
    <citation type="submission" date="2020-09" db="EMBL/GenBank/DDBJ databases">
        <authorList>
            <person name="Kim M.K."/>
        </authorList>
    </citation>
    <scope>NUCLEOTIDE SEQUENCE</scope>
    <source>
        <strain evidence="2">BT702</strain>
    </source>
</reference>
<name>A0A926XTH9_9BACT</name>
<proteinExistence type="predicted"/>
<dbReference type="GO" id="GO:0016747">
    <property type="term" value="F:acyltransferase activity, transferring groups other than amino-acyl groups"/>
    <property type="evidence" value="ECO:0007669"/>
    <property type="project" value="InterPro"/>
</dbReference>
<keyword evidence="3" id="KW-1185">Reference proteome</keyword>
<dbReference type="PROSITE" id="PS51186">
    <property type="entry name" value="GNAT"/>
    <property type="match status" value="1"/>
</dbReference>